<organism evidence="2 3">
    <name type="scientific">Desulfobaculum bizertense DSM 18034</name>
    <dbReference type="NCBI Taxonomy" id="1121442"/>
    <lineage>
        <taxon>Bacteria</taxon>
        <taxon>Pseudomonadati</taxon>
        <taxon>Thermodesulfobacteriota</taxon>
        <taxon>Desulfovibrionia</taxon>
        <taxon>Desulfovibrionales</taxon>
        <taxon>Desulfovibrionaceae</taxon>
        <taxon>Desulfobaculum</taxon>
    </lineage>
</organism>
<dbReference type="EMBL" id="FUYA01000004">
    <property type="protein sequence ID" value="SKA71212.1"/>
    <property type="molecule type" value="Genomic_DNA"/>
</dbReference>
<dbReference type="RefSeq" id="WP_078684729.1">
    <property type="nucleotide sequence ID" value="NZ_FUYA01000004.1"/>
</dbReference>
<accession>A0A1T4W1T3</accession>
<dbReference type="AlphaFoldDB" id="A0A1T4W1T3"/>
<feature type="domain" description="DUF374" evidence="1">
    <location>
        <begin position="63"/>
        <end position="128"/>
    </location>
</feature>
<gene>
    <name evidence="2" type="ORF">SAMN02745702_01434</name>
</gene>
<dbReference type="InterPro" id="IPR007172">
    <property type="entry name" value="DUF374"/>
</dbReference>
<dbReference type="Pfam" id="PF04028">
    <property type="entry name" value="DUF374"/>
    <property type="match status" value="1"/>
</dbReference>
<keyword evidence="3" id="KW-1185">Reference proteome</keyword>
<protein>
    <recommendedName>
        <fullName evidence="1">DUF374 domain-containing protein</fullName>
    </recommendedName>
</protein>
<evidence type="ECO:0000313" key="2">
    <source>
        <dbReference type="EMBL" id="SKA71212.1"/>
    </source>
</evidence>
<evidence type="ECO:0000259" key="1">
    <source>
        <dbReference type="Pfam" id="PF04028"/>
    </source>
</evidence>
<evidence type="ECO:0000313" key="3">
    <source>
        <dbReference type="Proteomes" id="UP000189733"/>
    </source>
</evidence>
<name>A0A1T4W1T3_9BACT</name>
<dbReference type="CDD" id="cd07983">
    <property type="entry name" value="LPLAT_DUF374-like"/>
    <property type="match status" value="1"/>
</dbReference>
<dbReference type="OrthoDB" id="9810508at2"/>
<reference evidence="2 3" key="1">
    <citation type="submission" date="2017-02" db="EMBL/GenBank/DDBJ databases">
        <authorList>
            <person name="Peterson S.W."/>
        </authorList>
    </citation>
    <scope>NUCLEOTIDE SEQUENCE [LARGE SCALE GENOMIC DNA]</scope>
    <source>
        <strain evidence="2 3">DSM 18034</strain>
    </source>
</reference>
<dbReference type="Proteomes" id="UP000189733">
    <property type="component" value="Unassembled WGS sequence"/>
</dbReference>
<sequence length="210" mass="23565">MKLKVNPVLLSYPMSWVYRLWCLTIRFTLENVAPLEREWAQGNLLTVGCWHNELFAFPANQMGKKWAGIASLSEDGAIAAGLVNRVGIATARGSSSRGGVRALMGACRLMKKEHRNGFVTVDGPRGPRHKVKEGVIFLAQKSRTKLVPVRIFPSRSYVFEKAWDKFILPHPFSSCRIVFGEPYEVTTEKLRGEVLAAEIQKFEDKMNALG</sequence>
<dbReference type="STRING" id="1121442.SAMN02745702_01434"/>
<proteinExistence type="predicted"/>